<evidence type="ECO:0000256" key="8">
    <source>
        <dbReference type="ARBA" id="ARBA00022737"/>
    </source>
</evidence>
<keyword evidence="13" id="KW-0472">Membrane</keyword>
<dbReference type="SUPFAM" id="SSF49503">
    <property type="entry name" value="Cupredoxins"/>
    <property type="match status" value="3"/>
</dbReference>
<comment type="similarity">
    <text evidence="3">Belongs to the multicopper oxidase family.</text>
</comment>
<evidence type="ECO:0000256" key="12">
    <source>
        <dbReference type="SAM" id="MobiDB-lite"/>
    </source>
</evidence>
<feature type="transmembrane region" description="Helical" evidence="13">
    <location>
        <begin position="28"/>
        <end position="49"/>
    </location>
</feature>
<keyword evidence="7" id="KW-0479">Metal-binding</keyword>
<feature type="compositionally biased region" description="Low complexity" evidence="12">
    <location>
        <begin position="178"/>
        <end position="187"/>
    </location>
</feature>
<evidence type="ECO:0000256" key="7">
    <source>
        <dbReference type="ARBA" id="ARBA00022723"/>
    </source>
</evidence>
<comment type="subunit">
    <text evidence="4">Homotrimer.</text>
</comment>
<comment type="cofactor">
    <cofactor evidence="1">
        <name>Cu(+)</name>
        <dbReference type="ChEBI" id="CHEBI:49552"/>
    </cofactor>
</comment>
<name>A0ABQ6VGV5_9CORY</name>
<comment type="caution">
    <text evidence="15">The sequence shown here is derived from an EMBL/GenBank/DDBJ whole genome shotgun (WGS) entry which is preliminary data.</text>
</comment>
<dbReference type="Pfam" id="PF07732">
    <property type="entry name" value="Cu-oxidase_3"/>
    <property type="match status" value="1"/>
</dbReference>
<evidence type="ECO:0000256" key="2">
    <source>
        <dbReference type="ARBA" id="ARBA00001973"/>
    </source>
</evidence>
<feature type="region of interest" description="Disordered" evidence="12">
    <location>
        <begin position="172"/>
        <end position="202"/>
    </location>
</feature>
<evidence type="ECO:0000256" key="1">
    <source>
        <dbReference type="ARBA" id="ARBA00001960"/>
    </source>
</evidence>
<evidence type="ECO:0000256" key="5">
    <source>
        <dbReference type="ARBA" id="ARBA00011882"/>
    </source>
</evidence>
<keyword evidence="13" id="KW-0812">Transmembrane</keyword>
<accession>A0ABQ6VGV5</accession>
<dbReference type="PANTHER" id="PTHR11709">
    <property type="entry name" value="MULTI-COPPER OXIDASE"/>
    <property type="match status" value="1"/>
</dbReference>
<dbReference type="CDD" id="cd11020">
    <property type="entry name" value="CuRO_1_CuNIR"/>
    <property type="match status" value="1"/>
</dbReference>
<evidence type="ECO:0000256" key="11">
    <source>
        <dbReference type="ARBA" id="ARBA00049340"/>
    </source>
</evidence>
<evidence type="ECO:0000256" key="4">
    <source>
        <dbReference type="ARBA" id="ARBA00011233"/>
    </source>
</evidence>
<evidence type="ECO:0000256" key="3">
    <source>
        <dbReference type="ARBA" id="ARBA00010609"/>
    </source>
</evidence>
<comment type="catalytic activity">
    <reaction evidence="11">
        <text>nitric oxide + Fe(III)-[cytochrome c] + H2O = Fe(II)-[cytochrome c] + nitrite + 2 H(+)</text>
        <dbReference type="Rhea" id="RHEA:15233"/>
        <dbReference type="Rhea" id="RHEA-COMP:10350"/>
        <dbReference type="Rhea" id="RHEA-COMP:14399"/>
        <dbReference type="ChEBI" id="CHEBI:15377"/>
        <dbReference type="ChEBI" id="CHEBI:15378"/>
        <dbReference type="ChEBI" id="CHEBI:16301"/>
        <dbReference type="ChEBI" id="CHEBI:16480"/>
        <dbReference type="ChEBI" id="CHEBI:29033"/>
        <dbReference type="ChEBI" id="CHEBI:29034"/>
        <dbReference type="EC" id="1.7.2.1"/>
    </reaction>
</comment>
<organism evidence="15 16">
    <name type="scientific">Corynebacterium zhongnanshanii</name>
    <dbReference type="NCBI Taxonomy" id="2768834"/>
    <lineage>
        <taxon>Bacteria</taxon>
        <taxon>Bacillati</taxon>
        <taxon>Actinomycetota</taxon>
        <taxon>Actinomycetes</taxon>
        <taxon>Mycobacteriales</taxon>
        <taxon>Corynebacteriaceae</taxon>
        <taxon>Corynebacterium</taxon>
    </lineage>
</organism>
<keyword evidence="9" id="KW-0560">Oxidoreductase</keyword>
<dbReference type="PRINTS" id="PR00695">
    <property type="entry name" value="CUNO2RDTASE"/>
</dbReference>
<sequence length="479" mass="51097">MTGVTLGSSNGPTDPKDQNDTNGQGGSWATRLVVGLAIAAIVMVTFTMFHGGIPTQDRDSAAVGASDTSGAMDQQHVVPTGEVVTKDISITGMSYSPSVIEVPRGATLIVNVTNKGTMQHDLTLNGQTTKMLSPGQSDRLDAGVIGQDSEGWCTVAGHRQAGMVLQVTVVDSDHASQHSHGPGQSHSARGESSEHKVRDARLPAAKKTAVHELTMVMTEEVREVAPGKKQMQWLFNGQAPGPVLRGTVGDRFRITLKNEGSMGHSVDFHAGEVSPDATMATIQPGEELVYEFTARRAGAWMYHCGTNPMSLHIANGMAGMMVIDPAPGSELALDPVDHEFALAAHEVFLGDEKTGADAAKVRDDRYDLAAFNGYPNQYADEPLRVKVGERVRIWVVNLGPTQALSFHVVGAVFDTVFSEGNYSLRHGIQQNTGAQVLPLLAAQGGFVEIEFAEAGTYTMVNHATAMMEKGQMGRIIVEK</sequence>
<feature type="compositionally biased region" description="Polar residues" evidence="12">
    <location>
        <begin position="1"/>
        <end position="12"/>
    </location>
</feature>
<dbReference type="CDD" id="cd00920">
    <property type="entry name" value="Cupredoxin"/>
    <property type="match status" value="1"/>
</dbReference>
<keyword evidence="16" id="KW-1185">Reference proteome</keyword>
<evidence type="ECO:0000256" key="10">
    <source>
        <dbReference type="ARBA" id="ARBA00023008"/>
    </source>
</evidence>
<evidence type="ECO:0000259" key="14">
    <source>
        <dbReference type="Pfam" id="PF07732"/>
    </source>
</evidence>
<comment type="cofactor">
    <cofactor evidence="2">
        <name>Cu(2+)</name>
        <dbReference type="ChEBI" id="CHEBI:29036"/>
    </cofactor>
</comment>
<evidence type="ECO:0000313" key="16">
    <source>
        <dbReference type="Proteomes" id="UP000436181"/>
    </source>
</evidence>
<gene>
    <name evidence="15" type="ORF">F8377_06345</name>
</gene>
<keyword evidence="8" id="KW-0677">Repeat</keyword>
<feature type="region of interest" description="Disordered" evidence="12">
    <location>
        <begin position="1"/>
        <end position="25"/>
    </location>
</feature>
<feature type="domain" description="Plastocyanin-like" evidence="14">
    <location>
        <begin position="222"/>
        <end position="326"/>
    </location>
</feature>
<dbReference type="InterPro" id="IPR001287">
    <property type="entry name" value="NO2-reductase_Cu"/>
</dbReference>
<keyword evidence="13" id="KW-1133">Transmembrane helix</keyword>
<reference evidence="15 16" key="1">
    <citation type="submission" date="2019-10" db="EMBL/GenBank/DDBJ databases">
        <title>Corynebacterium sp novel species isolated from the respiratory tract of Marmot.</title>
        <authorList>
            <person name="Zhang G."/>
        </authorList>
    </citation>
    <scope>NUCLEOTIDE SEQUENCE [LARGE SCALE GENOMIC DNA]</scope>
    <source>
        <strain evidence="15 16">336</strain>
    </source>
</reference>
<dbReference type="EC" id="1.7.2.1" evidence="5"/>
<evidence type="ECO:0000256" key="6">
    <source>
        <dbReference type="ARBA" id="ARBA00017290"/>
    </source>
</evidence>
<dbReference type="InterPro" id="IPR045087">
    <property type="entry name" value="Cu-oxidase_fam"/>
</dbReference>
<evidence type="ECO:0000313" key="15">
    <source>
        <dbReference type="EMBL" id="KAB3520859.1"/>
    </source>
</evidence>
<dbReference type="InterPro" id="IPR008972">
    <property type="entry name" value="Cupredoxin"/>
</dbReference>
<evidence type="ECO:0000256" key="9">
    <source>
        <dbReference type="ARBA" id="ARBA00023002"/>
    </source>
</evidence>
<feature type="compositionally biased region" description="Basic and acidic residues" evidence="12">
    <location>
        <begin position="188"/>
        <end position="201"/>
    </location>
</feature>
<dbReference type="RefSeq" id="WP_151844407.1">
    <property type="nucleotide sequence ID" value="NZ_WBZJ01000002.1"/>
</dbReference>
<dbReference type="EMBL" id="WBZJ01000002">
    <property type="protein sequence ID" value="KAB3520859.1"/>
    <property type="molecule type" value="Genomic_DNA"/>
</dbReference>
<proteinExistence type="inferred from homology"/>
<evidence type="ECO:0000256" key="13">
    <source>
        <dbReference type="SAM" id="Phobius"/>
    </source>
</evidence>
<dbReference type="Proteomes" id="UP000436181">
    <property type="component" value="Unassembled WGS sequence"/>
</dbReference>
<dbReference type="PANTHER" id="PTHR11709:SF394">
    <property type="entry name" value="FI03373P-RELATED"/>
    <property type="match status" value="1"/>
</dbReference>
<dbReference type="InterPro" id="IPR011707">
    <property type="entry name" value="Cu-oxidase-like_N"/>
</dbReference>
<protein>
    <recommendedName>
        <fullName evidence="6">Copper-containing nitrite reductase</fullName>
        <ecNumber evidence="5">1.7.2.1</ecNumber>
    </recommendedName>
</protein>
<keyword evidence="10" id="KW-0186">Copper</keyword>
<dbReference type="Gene3D" id="2.60.40.420">
    <property type="entry name" value="Cupredoxins - blue copper proteins"/>
    <property type="match status" value="3"/>
</dbReference>